<dbReference type="InterPro" id="IPR027417">
    <property type="entry name" value="P-loop_NTPase"/>
</dbReference>
<dbReference type="PANTHER" id="PTHR42734:SF17">
    <property type="entry name" value="METAL TRANSPORT SYSTEM ATP-BINDING PROTEIN TM_0124-RELATED"/>
    <property type="match status" value="1"/>
</dbReference>
<comment type="caution">
    <text evidence="6">The sequence shown here is derived from an EMBL/GenBank/DDBJ whole genome shotgun (WGS) entry which is preliminary data.</text>
</comment>
<evidence type="ECO:0000259" key="5">
    <source>
        <dbReference type="PROSITE" id="PS50893"/>
    </source>
</evidence>
<evidence type="ECO:0000256" key="1">
    <source>
        <dbReference type="ARBA" id="ARBA00005417"/>
    </source>
</evidence>
<dbReference type="SUPFAM" id="SSF52540">
    <property type="entry name" value="P-loop containing nucleoside triphosphate hydrolases"/>
    <property type="match status" value="1"/>
</dbReference>
<keyword evidence="7" id="KW-1185">Reference proteome</keyword>
<dbReference type="InterPro" id="IPR003439">
    <property type="entry name" value="ABC_transporter-like_ATP-bd"/>
</dbReference>
<evidence type="ECO:0000256" key="4">
    <source>
        <dbReference type="ARBA" id="ARBA00022840"/>
    </source>
</evidence>
<dbReference type="EMBL" id="LSCV01000012">
    <property type="protein sequence ID" value="KXB41548.1"/>
    <property type="molecule type" value="Genomic_DNA"/>
</dbReference>
<evidence type="ECO:0000256" key="3">
    <source>
        <dbReference type="ARBA" id="ARBA00022741"/>
    </source>
</evidence>
<dbReference type="Gene3D" id="3.40.50.300">
    <property type="entry name" value="P-loop containing nucleotide triphosphate hydrolases"/>
    <property type="match status" value="1"/>
</dbReference>
<dbReference type="InterPro" id="IPR050153">
    <property type="entry name" value="Metal_Ion_Import_ABC"/>
</dbReference>
<protein>
    <submittedName>
        <fullName evidence="6">ABC transporter, ATP-binding protein</fullName>
    </submittedName>
</protein>
<comment type="similarity">
    <text evidence="1">Belongs to the ABC transporter superfamily.</text>
</comment>
<dbReference type="GO" id="GO:0016887">
    <property type="term" value="F:ATP hydrolysis activity"/>
    <property type="evidence" value="ECO:0007669"/>
    <property type="project" value="InterPro"/>
</dbReference>
<dbReference type="InterPro" id="IPR003593">
    <property type="entry name" value="AAA+_ATPase"/>
</dbReference>
<dbReference type="Pfam" id="PF00005">
    <property type="entry name" value="ABC_tran"/>
    <property type="match status" value="1"/>
</dbReference>
<organism evidence="6 7">
    <name type="scientific">Amygdalobacter nucleatus</name>
    <dbReference type="NCBI Taxonomy" id="3029274"/>
    <lineage>
        <taxon>Bacteria</taxon>
        <taxon>Bacillati</taxon>
        <taxon>Bacillota</taxon>
        <taxon>Clostridia</taxon>
        <taxon>Eubacteriales</taxon>
        <taxon>Oscillospiraceae</taxon>
        <taxon>Amygdalobacter</taxon>
    </lineage>
</organism>
<evidence type="ECO:0000256" key="2">
    <source>
        <dbReference type="ARBA" id="ARBA00022448"/>
    </source>
</evidence>
<accession>A0A133YEC0</accession>
<dbReference type="AlphaFoldDB" id="A0A133YEC0"/>
<dbReference type="PROSITE" id="PS50893">
    <property type="entry name" value="ABC_TRANSPORTER_2"/>
    <property type="match status" value="1"/>
</dbReference>
<keyword evidence="2" id="KW-0813">Transport</keyword>
<sequence length="223" mass="25052">MKQIEINDLSFGFNSELILKNINFAEEAGEIVAIHGENGTGKSTLLKLILGELTATSGEIKVQGQNLRKMKDFSKIAYVPQLQTFDNITFPITCTEIVALNLYRQFGFFKIPRACHREAARKILTEMGLQDYLDTPYNQLSGGFKQRTLIARAMINNPELLILDEPTAGVDQASKVNFLQLIKETNQKKKTTVLIVTHEMTLVEQQLPLDAVYEMKNGGLQKC</sequence>
<dbReference type="STRING" id="1497955.HMPREF1872_00636"/>
<dbReference type="RefSeq" id="WP_066713744.1">
    <property type="nucleotide sequence ID" value="NZ_CP118869.1"/>
</dbReference>
<keyword evidence="4 6" id="KW-0067">ATP-binding</keyword>
<dbReference type="PANTHER" id="PTHR42734">
    <property type="entry name" value="METAL TRANSPORT SYSTEM ATP-BINDING PROTEIN TM_0124-RELATED"/>
    <property type="match status" value="1"/>
</dbReference>
<dbReference type="GO" id="GO:0005524">
    <property type="term" value="F:ATP binding"/>
    <property type="evidence" value="ECO:0007669"/>
    <property type="project" value="UniProtKB-KW"/>
</dbReference>
<dbReference type="SMART" id="SM00382">
    <property type="entry name" value="AAA"/>
    <property type="match status" value="1"/>
</dbReference>
<evidence type="ECO:0000313" key="6">
    <source>
        <dbReference type="EMBL" id="KXB41548.1"/>
    </source>
</evidence>
<dbReference type="OrthoDB" id="9806726at2"/>
<feature type="domain" description="ABC transporter" evidence="5">
    <location>
        <begin position="4"/>
        <end position="222"/>
    </location>
</feature>
<dbReference type="Proteomes" id="UP000070080">
    <property type="component" value="Unassembled WGS sequence"/>
</dbReference>
<reference evidence="7" key="1">
    <citation type="submission" date="2016-01" db="EMBL/GenBank/DDBJ databases">
        <authorList>
            <person name="Mitreva M."/>
            <person name="Pepin K.H."/>
            <person name="Mihindukulasuriya K.A."/>
            <person name="Fulton R."/>
            <person name="Fronick C."/>
            <person name="O'Laughlin M."/>
            <person name="Miner T."/>
            <person name="Herter B."/>
            <person name="Rosa B.A."/>
            <person name="Cordes M."/>
            <person name="Tomlinson C."/>
            <person name="Wollam A."/>
            <person name="Palsikar V.B."/>
            <person name="Mardis E.R."/>
            <person name="Wilson R.K."/>
        </authorList>
    </citation>
    <scope>NUCLEOTIDE SEQUENCE [LARGE SCALE GENOMIC DNA]</scope>
    <source>
        <strain evidence="7">KA00274</strain>
    </source>
</reference>
<evidence type="ECO:0000313" key="7">
    <source>
        <dbReference type="Proteomes" id="UP000070080"/>
    </source>
</evidence>
<proteinExistence type="inferred from homology"/>
<keyword evidence="3" id="KW-0547">Nucleotide-binding</keyword>
<name>A0A133YEC0_9FIRM</name>
<gene>
    <name evidence="6" type="ORF">HMPREF1872_00636</name>
</gene>